<dbReference type="HOGENOM" id="CLU_684681_0_0_0"/>
<reference evidence="2 3" key="1">
    <citation type="journal article" date="2014" name="Genome Announc.">
        <title>Genome Sequence and Methylome of Soil Bacterium Gemmatirosa kalamazoonensis KBS708T, a Member of the Rarely Cultivated Gemmatimonadetes Phylum.</title>
        <authorList>
            <person name="Debruyn J.M."/>
            <person name="Radosevich M."/>
            <person name="Wommack K.E."/>
            <person name="Polson S.W."/>
            <person name="Hauser L.J."/>
            <person name="Fawaz M.N."/>
            <person name="Korlach J."/>
            <person name="Tsai Y.C."/>
        </authorList>
    </citation>
    <scope>NUCLEOTIDE SEQUENCE [LARGE SCALE GENOMIC DNA]</scope>
    <source>
        <strain evidence="2 3">KBS708</strain>
        <plasmid evidence="3">Plasmid 1</plasmid>
    </source>
</reference>
<protein>
    <submittedName>
        <fullName evidence="2">Uncharacterized protein</fullName>
    </submittedName>
</protein>
<evidence type="ECO:0000256" key="1">
    <source>
        <dbReference type="SAM" id="MobiDB-lite"/>
    </source>
</evidence>
<dbReference type="KEGG" id="gba:J421_5540"/>
<dbReference type="AlphaFoldDB" id="W0RRW8"/>
<evidence type="ECO:0000313" key="3">
    <source>
        <dbReference type="Proteomes" id="UP000019151"/>
    </source>
</evidence>
<feature type="region of interest" description="Disordered" evidence="1">
    <location>
        <begin position="25"/>
        <end position="51"/>
    </location>
</feature>
<keyword evidence="2" id="KW-0614">Plasmid</keyword>
<sequence length="402" mass="42549">MPRRIIVLVMLLALGLVGGSVYASARGRTRQPPPAKHNTPHDMPHAAAGGHASHEMHTAAFDWGAASDRDLDVAAIFLTARRAGVRPALDSLRTAAARDSNLALMGHVVAHALGRFAVARAHDDPKVFALCTPEFEAGCWHGVMEGYFTSPRAASDSAVARPALDALCPSIVAAGRARLPLLECAHGMGHGLTARARNDITRALAGCDALSAPDMRGECHDGVFMEIAVRATEPRAGTNDATFLRKADPRFPCDSVAAAYQPSCWEYQPIMVDELTHDVSRTAKFCAEAPEPSMAACHHGLGKQSTGWFGDEASVITVCRMGVARHLGACLAGAAESYIDETWTPGRALGLCRAAPADAKDACYAMVGARMALIHDAAATARDCAAAEPAYVDVCRRGPERR</sequence>
<organism evidence="2 3">
    <name type="scientific">Gemmatirosa kalamazoonensis</name>
    <dbReference type="NCBI Taxonomy" id="861299"/>
    <lineage>
        <taxon>Bacteria</taxon>
        <taxon>Pseudomonadati</taxon>
        <taxon>Gemmatimonadota</taxon>
        <taxon>Gemmatimonadia</taxon>
        <taxon>Gemmatimonadales</taxon>
        <taxon>Gemmatimonadaceae</taxon>
        <taxon>Gemmatirosa</taxon>
    </lineage>
</organism>
<dbReference type="OrthoDB" id="9763475at2"/>
<keyword evidence="3" id="KW-1185">Reference proteome</keyword>
<dbReference type="RefSeq" id="WP_025414385.1">
    <property type="nucleotide sequence ID" value="NZ_CP007129.1"/>
</dbReference>
<dbReference type="InParanoid" id="W0RRW8"/>
<gene>
    <name evidence="2" type="ORF">J421_5540</name>
</gene>
<geneLocation type="plasmid" evidence="2 3">
    <name>1</name>
</geneLocation>
<accession>W0RRW8</accession>
<evidence type="ECO:0000313" key="2">
    <source>
        <dbReference type="EMBL" id="AHG93075.1"/>
    </source>
</evidence>
<dbReference type="Proteomes" id="UP000019151">
    <property type="component" value="Plasmid 1"/>
</dbReference>
<dbReference type="EMBL" id="CP007129">
    <property type="protein sequence ID" value="AHG93075.1"/>
    <property type="molecule type" value="Genomic_DNA"/>
</dbReference>
<name>W0RRW8_9BACT</name>
<proteinExistence type="predicted"/>